<name>A0AAE0UFQ1_SORBR</name>
<reference evidence="2" key="1">
    <citation type="journal article" date="2023" name="Mol. Phylogenet. Evol.">
        <title>Genome-scale phylogeny and comparative genomics of the fungal order Sordariales.</title>
        <authorList>
            <person name="Hensen N."/>
            <person name="Bonometti L."/>
            <person name="Westerberg I."/>
            <person name="Brannstrom I.O."/>
            <person name="Guillou S."/>
            <person name="Cros-Aarteil S."/>
            <person name="Calhoun S."/>
            <person name="Haridas S."/>
            <person name="Kuo A."/>
            <person name="Mondo S."/>
            <person name="Pangilinan J."/>
            <person name="Riley R."/>
            <person name="LaButti K."/>
            <person name="Andreopoulos B."/>
            <person name="Lipzen A."/>
            <person name="Chen C."/>
            <person name="Yan M."/>
            <person name="Daum C."/>
            <person name="Ng V."/>
            <person name="Clum A."/>
            <person name="Steindorff A."/>
            <person name="Ohm R.A."/>
            <person name="Martin F."/>
            <person name="Silar P."/>
            <person name="Natvig D.O."/>
            <person name="Lalanne C."/>
            <person name="Gautier V."/>
            <person name="Ament-Velasquez S.L."/>
            <person name="Kruys A."/>
            <person name="Hutchinson M.I."/>
            <person name="Powell A.J."/>
            <person name="Barry K."/>
            <person name="Miller A.N."/>
            <person name="Grigoriev I.V."/>
            <person name="Debuchy R."/>
            <person name="Gladieux P."/>
            <person name="Hiltunen Thoren M."/>
            <person name="Johannesson H."/>
        </authorList>
    </citation>
    <scope>NUCLEOTIDE SEQUENCE</scope>
    <source>
        <strain evidence="2">FGSC 1904</strain>
    </source>
</reference>
<feature type="compositionally biased region" description="Polar residues" evidence="1">
    <location>
        <begin position="210"/>
        <end position="223"/>
    </location>
</feature>
<evidence type="ECO:0000256" key="1">
    <source>
        <dbReference type="SAM" id="MobiDB-lite"/>
    </source>
</evidence>
<evidence type="ECO:0000313" key="2">
    <source>
        <dbReference type="EMBL" id="KAK3402576.1"/>
    </source>
</evidence>
<sequence>MPWMSEGPQTFVQRIFLFSSFGGRSRKAFRDQGSTSKNLAATTATANHDMEEIANMAASDLLRGTPTSGKPPHVLPDCCPRSASKTIRDRQGGKADVDDDRLGGTGLQTLLSSQALPSVWLLERRTTTREPAHQTGGRSLHWYRLMGLVGAERYAMTADRGDDEQWLSTLHAPSSRGCPSRPLCNQTNPPETSGGRGRVVSQDGLGSGHQGPSTVSLSRPSDQGTERKRTSVAWREGRAATWGVQLGISGLKVQVCDSAL</sequence>
<gene>
    <name evidence="2" type="ORF">B0T20DRAFT_388282</name>
</gene>
<comment type="caution">
    <text evidence="2">The sequence shown here is derived from an EMBL/GenBank/DDBJ whole genome shotgun (WGS) entry which is preliminary data.</text>
</comment>
<accession>A0AAE0UFQ1</accession>
<feature type="region of interest" description="Disordered" evidence="1">
    <location>
        <begin position="170"/>
        <end position="232"/>
    </location>
</feature>
<evidence type="ECO:0000313" key="3">
    <source>
        <dbReference type="Proteomes" id="UP001281003"/>
    </source>
</evidence>
<reference evidence="2" key="2">
    <citation type="submission" date="2023-07" db="EMBL/GenBank/DDBJ databases">
        <authorList>
            <consortium name="Lawrence Berkeley National Laboratory"/>
            <person name="Haridas S."/>
            <person name="Hensen N."/>
            <person name="Bonometti L."/>
            <person name="Westerberg I."/>
            <person name="Brannstrom I.O."/>
            <person name="Guillou S."/>
            <person name="Cros-Aarteil S."/>
            <person name="Calhoun S."/>
            <person name="Kuo A."/>
            <person name="Mondo S."/>
            <person name="Pangilinan J."/>
            <person name="Riley R."/>
            <person name="LaButti K."/>
            <person name="Andreopoulos B."/>
            <person name="Lipzen A."/>
            <person name="Chen C."/>
            <person name="Yanf M."/>
            <person name="Daum C."/>
            <person name="Ng V."/>
            <person name="Clum A."/>
            <person name="Steindorff A."/>
            <person name="Ohm R."/>
            <person name="Martin F."/>
            <person name="Silar P."/>
            <person name="Natvig D."/>
            <person name="Lalanne C."/>
            <person name="Gautier V."/>
            <person name="Ament-velasquez S.L."/>
            <person name="Kruys A."/>
            <person name="Hutchinson M.I."/>
            <person name="Powell A.J."/>
            <person name="Barry K."/>
            <person name="Miller A.N."/>
            <person name="Grigoriev I.V."/>
            <person name="Debuchy R."/>
            <person name="Gladieux P."/>
            <person name="Thoren M.H."/>
            <person name="Johannesson H."/>
        </authorList>
    </citation>
    <scope>NUCLEOTIDE SEQUENCE</scope>
    <source>
        <strain evidence="2">FGSC 1904</strain>
    </source>
</reference>
<dbReference type="EMBL" id="JAUTDP010000001">
    <property type="protein sequence ID" value="KAK3402576.1"/>
    <property type="molecule type" value="Genomic_DNA"/>
</dbReference>
<dbReference type="Proteomes" id="UP001281003">
    <property type="component" value="Unassembled WGS sequence"/>
</dbReference>
<organism evidence="2 3">
    <name type="scientific">Sordaria brevicollis</name>
    <dbReference type="NCBI Taxonomy" id="83679"/>
    <lineage>
        <taxon>Eukaryota</taxon>
        <taxon>Fungi</taxon>
        <taxon>Dikarya</taxon>
        <taxon>Ascomycota</taxon>
        <taxon>Pezizomycotina</taxon>
        <taxon>Sordariomycetes</taxon>
        <taxon>Sordariomycetidae</taxon>
        <taxon>Sordariales</taxon>
        <taxon>Sordariaceae</taxon>
        <taxon>Sordaria</taxon>
    </lineage>
</organism>
<keyword evidence="3" id="KW-1185">Reference proteome</keyword>
<dbReference type="AlphaFoldDB" id="A0AAE0UFQ1"/>
<protein>
    <submittedName>
        <fullName evidence="2">Uncharacterized protein</fullName>
    </submittedName>
</protein>
<proteinExistence type="predicted"/>